<keyword evidence="2" id="KW-1185">Reference proteome</keyword>
<accession>A0A4Y1YMP6</accession>
<dbReference type="AlphaFoldDB" id="A0A4Y1YMP6"/>
<dbReference type="KEGG" id="nst:Nstercoris_01661"/>
<dbReference type="Proteomes" id="UP000316473">
    <property type="component" value="Chromosome"/>
</dbReference>
<evidence type="ECO:0000313" key="2">
    <source>
        <dbReference type="Proteomes" id="UP000316473"/>
    </source>
</evidence>
<evidence type="ECO:0000313" key="1">
    <source>
        <dbReference type="EMBL" id="BBL35396.1"/>
    </source>
</evidence>
<dbReference type="EMBL" id="AP019755">
    <property type="protein sequence ID" value="BBL35396.1"/>
    <property type="molecule type" value="Genomic_DNA"/>
</dbReference>
<dbReference type="Gene3D" id="2.60.120.590">
    <property type="entry name" value="Alpha-ketoglutarate-dependent dioxygenase AlkB-like"/>
    <property type="match status" value="1"/>
</dbReference>
<dbReference type="InterPro" id="IPR018655">
    <property type="entry name" value="DUF2086"/>
</dbReference>
<gene>
    <name evidence="1" type="ORF">Nstercoris_01661</name>
</gene>
<name>A0A4Y1YMP6_9PROT</name>
<dbReference type="Pfam" id="PF09859">
    <property type="entry name" value="Oxygenase-NA"/>
    <property type="match status" value="1"/>
</dbReference>
<organism evidence="1 2">
    <name type="scientific">Nitrosomonas stercoris</name>
    <dbReference type="NCBI Taxonomy" id="1444684"/>
    <lineage>
        <taxon>Bacteria</taxon>
        <taxon>Pseudomonadati</taxon>
        <taxon>Pseudomonadota</taxon>
        <taxon>Betaproteobacteria</taxon>
        <taxon>Nitrosomonadales</taxon>
        <taxon>Nitrosomonadaceae</taxon>
        <taxon>Nitrosomonas</taxon>
    </lineage>
</organism>
<protein>
    <submittedName>
        <fullName evidence="1">Uncharacterized protein</fullName>
    </submittedName>
</protein>
<reference evidence="1 2" key="1">
    <citation type="submission" date="2019-06" db="EMBL/GenBank/DDBJ databases">
        <title>Nitrosomonas stercoris KYUHI-S whole genome shotgun sequence.</title>
        <authorList>
            <person name="Nakagawa T."/>
            <person name="Tsuchiya Y."/>
            <person name="Takahashi R."/>
        </authorList>
    </citation>
    <scope>NUCLEOTIDE SEQUENCE [LARGE SCALE GENOMIC DNA]</scope>
    <source>
        <strain evidence="1 2">KYUHI-S</strain>
    </source>
</reference>
<sequence>MRGFVLPHINEVLATITNITTLPLFRHMTTPSGFTMSVALTNCGQLGWTSNQLKGKTGYCQVNLKYAISRVRSGYRIGLELLFHNQA</sequence>
<proteinExistence type="predicted"/>
<dbReference type="InterPro" id="IPR037151">
    <property type="entry name" value="AlkB-like_sf"/>
</dbReference>